<dbReference type="OrthoDB" id="5562676at2759"/>
<dbReference type="GO" id="GO:1902600">
    <property type="term" value="P:proton transmembrane transport"/>
    <property type="evidence" value="ECO:0007669"/>
    <property type="project" value="TreeGrafter"/>
</dbReference>
<keyword evidence="1" id="KW-0812">Transmembrane</keyword>
<reference evidence="2" key="1">
    <citation type="submission" date="2022-07" db="EMBL/GenBank/DDBJ databases">
        <title>Phylogenomic reconstructions and comparative analyses of Kickxellomycotina fungi.</title>
        <authorList>
            <person name="Reynolds N.K."/>
            <person name="Stajich J.E."/>
            <person name="Barry K."/>
            <person name="Grigoriev I.V."/>
            <person name="Crous P."/>
            <person name="Smith M.E."/>
        </authorList>
    </citation>
    <scope>NUCLEOTIDE SEQUENCE</scope>
    <source>
        <strain evidence="2">RSA 1196</strain>
    </source>
</reference>
<dbReference type="GO" id="GO:0005743">
    <property type="term" value="C:mitochondrial inner membrane"/>
    <property type="evidence" value="ECO:0007669"/>
    <property type="project" value="TreeGrafter"/>
</dbReference>
<dbReference type="Pfam" id="PF10173">
    <property type="entry name" value="Mit_KHE1"/>
    <property type="match status" value="1"/>
</dbReference>
<sequence>MRFFVLPLFKDQWAFHCQASIPPTGRIARWVDYASRKWEGLAETPTKSWKNRLYQTGMRLMDRIDHHEWFFKSVPTHITPIKAPVYHPKVLPASQIRQRLVRLVAEKRPYHKRYFALSCLWLPLTATFTLVPIVPNIPLFYNLFRVYSHYRAYRGAEHLDQLLTEERLQFDSPLPSPMESRESLFCDTLNQPFPVTAIRSMCHELDLPLLEISLLRAHGQTAGTPHSSKKSE</sequence>
<keyword evidence="1" id="KW-0472">Membrane</keyword>
<dbReference type="PANTHER" id="PTHR28062">
    <property type="entry name" value="K+-H+ EXCHANGE-LIKE PROTEIN"/>
    <property type="match status" value="1"/>
</dbReference>
<dbReference type="PANTHER" id="PTHR28062:SF1">
    <property type="entry name" value="TRANSMEMBRANE PROTEIN"/>
    <property type="match status" value="1"/>
</dbReference>
<accession>A0A9W8EAJ6</accession>
<protein>
    <submittedName>
        <fullName evidence="2">Uncharacterized protein</fullName>
    </submittedName>
</protein>
<organism evidence="2 3">
    <name type="scientific">Dispira parvispora</name>
    <dbReference type="NCBI Taxonomy" id="1520584"/>
    <lineage>
        <taxon>Eukaryota</taxon>
        <taxon>Fungi</taxon>
        <taxon>Fungi incertae sedis</taxon>
        <taxon>Zoopagomycota</taxon>
        <taxon>Kickxellomycotina</taxon>
        <taxon>Dimargaritomycetes</taxon>
        <taxon>Dimargaritales</taxon>
        <taxon>Dimargaritaceae</taxon>
        <taxon>Dispira</taxon>
    </lineage>
</organism>
<keyword evidence="3" id="KW-1185">Reference proteome</keyword>
<evidence type="ECO:0000313" key="2">
    <source>
        <dbReference type="EMBL" id="KAJ1970241.1"/>
    </source>
</evidence>
<comment type="caution">
    <text evidence="2">The sequence shown here is derived from an EMBL/GenBank/DDBJ whole genome shotgun (WGS) entry which is preliminary data.</text>
</comment>
<evidence type="ECO:0000256" key="1">
    <source>
        <dbReference type="SAM" id="Phobius"/>
    </source>
</evidence>
<dbReference type="GO" id="GO:0006813">
    <property type="term" value="P:potassium ion transport"/>
    <property type="evidence" value="ECO:0007669"/>
    <property type="project" value="TreeGrafter"/>
</dbReference>
<dbReference type="EMBL" id="JANBPY010000002">
    <property type="protein sequence ID" value="KAJ1970241.1"/>
    <property type="molecule type" value="Genomic_DNA"/>
</dbReference>
<proteinExistence type="predicted"/>
<keyword evidence="1" id="KW-1133">Transmembrane helix</keyword>
<dbReference type="Proteomes" id="UP001150925">
    <property type="component" value="Unassembled WGS sequence"/>
</dbReference>
<dbReference type="AlphaFoldDB" id="A0A9W8EAJ6"/>
<feature type="transmembrane region" description="Helical" evidence="1">
    <location>
        <begin position="114"/>
        <end position="134"/>
    </location>
</feature>
<evidence type="ECO:0000313" key="3">
    <source>
        <dbReference type="Proteomes" id="UP001150925"/>
    </source>
</evidence>
<gene>
    <name evidence="2" type="ORF">IWQ62_000068</name>
</gene>
<dbReference type="InterPro" id="IPR018786">
    <property type="entry name" value="Mit_KHE1"/>
</dbReference>
<name>A0A9W8EAJ6_9FUNG</name>